<evidence type="ECO:0000313" key="4">
    <source>
        <dbReference type="Proteomes" id="UP000522081"/>
    </source>
</evidence>
<sequence>MPLVRLSGAIRTIDDDLQSVQPVVAARVLAEVARCSGRCRGRDPQHRNRQHLHQGAAFGVWRKRGHSIQAIGRSRGGWTTKIHALTDVVGRPFALMLTPGNVSDVAAAPALLERASGMRYLLGDKGYDADRLRRSLRDTGTTPVIPGRRNRKRTIRYDKQRYRDRHLVENAFCRLKDFRRIATRYDKLAANFLSGVALATAVAFWL</sequence>
<dbReference type="PANTHER" id="PTHR30007">
    <property type="entry name" value="PHP DOMAIN PROTEIN"/>
    <property type="match status" value="1"/>
</dbReference>
<reference evidence="3 4" key="1">
    <citation type="submission" date="2020-07" db="EMBL/GenBank/DDBJ databases">
        <title>Genomic Encyclopedia of Type Strains, Phase IV (KMG-IV): sequencing the most valuable type-strain genomes for metagenomic binning, comparative biology and taxonomic classification.</title>
        <authorList>
            <person name="Goeker M."/>
        </authorList>
    </citation>
    <scope>NUCLEOTIDE SEQUENCE [LARGE SCALE GENOMIC DNA]</scope>
    <source>
        <strain evidence="3 4">DSM 29043</strain>
    </source>
</reference>
<evidence type="ECO:0000256" key="1">
    <source>
        <dbReference type="SAM" id="Phobius"/>
    </source>
</evidence>
<accession>A0A7Z0BV99</accession>
<dbReference type="NCBIfam" id="NF033580">
    <property type="entry name" value="transpos_IS5_3"/>
    <property type="match status" value="1"/>
</dbReference>
<evidence type="ECO:0000313" key="3">
    <source>
        <dbReference type="EMBL" id="NYH97069.1"/>
    </source>
</evidence>
<keyword evidence="4" id="KW-1185">Reference proteome</keyword>
<dbReference type="Proteomes" id="UP000522081">
    <property type="component" value="Unassembled WGS sequence"/>
</dbReference>
<feature type="domain" description="Transposase IS4-like" evidence="2">
    <location>
        <begin position="75"/>
        <end position="201"/>
    </location>
</feature>
<dbReference type="GO" id="GO:0006313">
    <property type="term" value="P:DNA transposition"/>
    <property type="evidence" value="ECO:0007669"/>
    <property type="project" value="InterPro"/>
</dbReference>
<proteinExistence type="predicted"/>
<name>A0A7Z0BV99_9SPHN</name>
<comment type="caution">
    <text evidence="3">The sequence shown here is derived from an EMBL/GenBank/DDBJ whole genome shotgun (WGS) entry which is preliminary data.</text>
</comment>
<feature type="transmembrane region" description="Helical" evidence="1">
    <location>
        <begin position="188"/>
        <end position="205"/>
    </location>
</feature>
<organism evidence="3 4">
    <name type="scientific">Novosphingobium marinum</name>
    <dbReference type="NCBI Taxonomy" id="1514948"/>
    <lineage>
        <taxon>Bacteria</taxon>
        <taxon>Pseudomonadati</taxon>
        <taxon>Pseudomonadota</taxon>
        <taxon>Alphaproteobacteria</taxon>
        <taxon>Sphingomonadales</taxon>
        <taxon>Sphingomonadaceae</taxon>
        <taxon>Novosphingobium</taxon>
    </lineage>
</organism>
<gene>
    <name evidence="3" type="ORF">FHS75_003430</name>
</gene>
<dbReference type="Pfam" id="PF01609">
    <property type="entry name" value="DDE_Tnp_1"/>
    <property type="match status" value="1"/>
</dbReference>
<dbReference type="GO" id="GO:0004803">
    <property type="term" value="F:transposase activity"/>
    <property type="evidence" value="ECO:0007669"/>
    <property type="project" value="InterPro"/>
</dbReference>
<dbReference type="InterPro" id="IPR002559">
    <property type="entry name" value="Transposase_11"/>
</dbReference>
<keyword evidence="1" id="KW-0472">Membrane</keyword>
<dbReference type="PANTHER" id="PTHR30007:SF1">
    <property type="entry name" value="BLR1914 PROTEIN"/>
    <property type="match status" value="1"/>
</dbReference>
<dbReference type="AlphaFoldDB" id="A0A7Z0BV99"/>
<keyword evidence="1" id="KW-1133">Transmembrane helix</keyword>
<dbReference type="EMBL" id="JACBZF010000012">
    <property type="protein sequence ID" value="NYH97069.1"/>
    <property type="molecule type" value="Genomic_DNA"/>
</dbReference>
<dbReference type="GO" id="GO:0003677">
    <property type="term" value="F:DNA binding"/>
    <property type="evidence" value="ECO:0007669"/>
    <property type="project" value="InterPro"/>
</dbReference>
<evidence type="ECO:0000259" key="2">
    <source>
        <dbReference type="Pfam" id="PF01609"/>
    </source>
</evidence>
<keyword evidence="1" id="KW-0812">Transmembrane</keyword>
<protein>
    <submittedName>
        <fullName evidence="3">Transposase</fullName>
    </submittedName>
</protein>